<protein>
    <submittedName>
        <fullName evidence="2">Uncharacterized protein</fullName>
    </submittedName>
</protein>
<keyword evidence="3" id="KW-1185">Reference proteome</keyword>
<comment type="caution">
    <text evidence="2">The sequence shown here is derived from an EMBL/GenBank/DDBJ whole genome shotgun (WGS) entry which is preliminary data.</text>
</comment>
<evidence type="ECO:0000313" key="2">
    <source>
        <dbReference type="EMBL" id="MRW88833.1"/>
    </source>
</evidence>
<accession>A0A6I2KSX5</accession>
<organism evidence="2 3">
    <name type="scientific">Duganella guangzhouensis</name>
    <dbReference type="NCBI Taxonomy" id="2666084"/>
    <lineage>
        <taxon>Bacteria</taxon>
        <taxon>Pseudomonadati</taxon>
        <taxon>Pseudomonadota</taxon>
        <taxon>Betaproteobacteria</taxon>
        <taxon>Burkholderiales</taxon>
        <taxon>Oxalobacteraceae</taxon>
        <taxon>Telluria group</taxon>
        <taxon>Duganella</taxon>
    </lineage>
</organism>
<dbReference type="Proteomes" id="UP000433309">
    <property type="component" value="Unassembled WGS sequence"/>
</dbReference>
<reference evidence="2 3" key="1">
    <citation type="submission" date="2019-11" db="EMBL/GenBank/DDBJ databases">
        <title>Novel species isolated from a subtropical stream in China.</title>
        <authorList>
            <person name="Lu H."/>
        </authorList>
    </citation>
    <scope>NUCLEOTIDE SEQUENCE [LARGE SCALE GENOMIC DNA]</scope>
    <source>
        <strain evidence="2 3">FT80W</strain>
    </source>
</reference>
<name>A0A6I2KSX5_9BURK</name>
<feature type="compositionally biased region" description="Basic and acidic residues" evidence="1">
    <location>
        <begin position="51"/>
        <end position="72"/>
    </location>
</feature>
<sequence length="91" mass="10275">MKTQPKKCNTRHLEIKTSLNVDEFQSFKSVCQAAGVAVATRIRVLINRDADMANRSSADRRRERPKFGRVRVELPAARGRMGGAPMPRPRL</sequence>
<gene>
    <name evidence="2" type="ORF">GJ699_02410</name>
</gene>
<feature type="region of interest" description="Disordered" evidence="1">
    <location>
        <begin position="51"/>
        <end position="91"/>
    </location>
</feature>
<dbReference type="EMBL" id="WKJK01000001">
    <property type="protein sequence ID" value="MRW88833.1"/>
    <property type="molecule type" value="Genomic_DNA"/>
</dbReference>
<evidence type="ECO:0000313" key="3">
    <source>
        <dbReference type="Proteomes" id="UP000433309"/>
    </source>
</evidence>
<proteinExistence type="predicted"/>
<evidence type="ECO:0000256" key="1">
    <source>
        <dbReference type="SAM" id="MobiDB-lite"/>
    </source>
</evidence>
<dbReference type="AlphaFoldDB" id="A0A6I2KSX5"/>
<dbReference type="RefSeq" id="WP_154372721.1">
    <property type="nucleotide sequence ID" value="NZ_WKJK01000001.1"/>
</dbReference>